<sequence length="91" mass="10513">MSNKERRLKRFNEVANDPFDNASNSISENVNNSVLKEILHTKRSNTVYTGFYIEEDLAKNLNGFQQKEQRGVKSATVNLALRELFKREGHL</sequence>
<name>A0ABX2V502_9BACL</name>
<proteinExistence type="predicted"/>
<gene>
    <name evidence="1" type="ORF">A3783_15380</name>
</gene>
<dbReference type="RefSeq" id="WP_028105290.1">
    <property type="nucleotide sequence ID" value="NZ_LVVL01000019.1"/>
</dbReference>
<keyword evidence="2" id="KW-1185">Reference proteome</keyword>
<dbReference type="EMBL" id="LVVL01000019">
    <property type="protein sequence ID" value="OAN10143.1"/>
    <property type="molecule type" value="Genomic_DNA"/>
</dbReference>
<protein>
    <submittedName>
        <fullName evidence="1">Uncharacterized protein</fullName>
    </submittedName>
</protein>
<evidence type="ECO:0000313" key="2">
    <source>
        <dbReference type="Proteomes" id="UP000078447"/>
    </source>
</evidence>
<dbReference type="Proteomes" id="UP000078447">
    <property type="component" value="Unassembled WGS sequence"/>
</dbReference>
<accession>A0ABX2V502</accession>
<evidence type="ECO:0000313" key="1">
    <source>
        <dbReference type="EMBL" id="OAN10143.1"/>
    </source>
</evidence>
<organism evidence="1 2">
    <name type="scientific">Exiguobacterium undae</name>
    <dbReference type="NCBI Taxonomy" id="169177"/>
    <lineage>
        <taxon>Bacteria</taxon>
        <taxon>Bacillati</taxon>
        <taxon>Bacillota</taxon>
        <taxon>Bacilli</taxon>
        <taxon>Bacillales</taxon>
        <taxon>Bacillales Family XII. Incertae Sedis</taxon>
        <taxon>Exiguobacterium</taxon>
    </lineage>
</organism>
<reference evidence="1 2" key="1">
    <citation type="submission" date="2016-03" db="EMBL/GenBank/DDBJ databases">
        <authorList>
            <person name="Cho S.-Y."/>
            <person name="Lim S."/>
            <person name="Kim H."/>
            <person name="Soh E.H."/>
            <person name="Moon J.S."/>
        </authorList>
    </citation>
    <scope>NUCLEOTIDE SEQUENCE [LARGE SCALE GENOMIC DNA]</scope>
    <source>
        <strain evidence="1 2">KCTC 3810</strain>
    </source>
</reference>
<comment type="caution">
    <text evidence="1">The sequence shown here is derived from an EMBL/GenBank/DDBJ whole genome shotgun (WGS) entry which is preliminary data.</text>
</comment>